<dbReference type="PANTHER" id="PTHR13048">
    <property type="entry name" value="TRAFFICKING PROTEIN PARTICLE COMPLEX SUBUNIT 3"/>
    <property type="match status" value="1"/>
</dbReference>
<reference evidence="8 9" key="1">
    <citation type="journal article" date="2014" name="PLoS Genet.">
        <title>The Genome of Spironucleus salmonicida Highlights a Fish Pathogen Adapted to Fluctuating Environments.</title>
        <authorList>
            <person name="Xu F."/>
            <person name="Jerlstrom-Hultqvist J."/>
            <person name="Einarsson E."/>
            <person name="Astvaldsson A."/>
            <person name="Svard S.G."/>
            <person name="Andersson J.O."/>
        </authorList>
    </citation>
    <scope>NUCLEOTIDE SEQUENCE</scope>
    <source>
        <strain evidence="9">ATCC 50377</strain>
    </source>
</reference>
<dbReference type="AlphaFoldDB" id="V6LGG3"/>
<sequence length="161" mass="17828">MDQFTSLFYGAIVSQILEDVQDPVETTKILHKLGQQMGEKMADYYFTMVLLNNQDLPQCKQFIQTSDGVVQYLSFILGVSCIVSSQEELSYQIKLEENPFESFVKVPNQLTGLCYSTVIPGAISGALKAVGWSATSSIIQKDSSWIIDVKRTSSVLDIAGK</sequence>
<dbReference type="OrthoDB" id="10262857at2759"/>
<evidence type="ECO:0000256" key="3">
    <source>
        <dbReference type="ARBA" id="ARBA00006218"/>
    </source>
</evidence>
<dbReference type="Proteomes" id="UP000018208">
    <property type="component" value="Unassembled WGS sequence"/>
</dbReference>
<keyword evidence="7" id="KW-0333">Golgi apparatus</keyword>
<dbReference type="CDD" id="cd14942">
    <property type="entry name" value="TRAPPC3_bet3"/>
    <property type="match status" value="1"/>
</dbReference>
<gene>
    <name evidence="8" type="ORF">SS50377_16688</name>
    <name evidence="9" type="ORF">SS50377_20975</name>
</gene>
<dbReference type="Pfam" id="PF04051">
    <property type="entry name" value="TRAPP"/>
    <property type="match status" value="1"/>
</dbReference>
<evidence type="ECO:0000256" key="7">
    <source>
        <dbReference type="ARBA" id="ARBA00023034"/>
    </source>
</evidence>
<name>V6LGG3_9EUKA</name>
<evidence type="ECO:0000256" key="2">
    <source>
        <dbReference type="ARBA" id="ARBA00004240"/>
    </source>
</evidence>
<dbReference type="SUPFAM" id="SSF111126">
    <property type="entry name" value="Ligand-binding domain in the NO signalling and Golgi transport"/>
    <property type="match status" value="1"/>
</dbReference>
<dbReference type="GO" id="GO:0005794">
    <property type="term" value="C:Golgi apparatus"/>
    <property type="evidence" value="ECO:0007669"/>
    <property type="project" value="UniProtKB-SubCell"/>
</dbReference>
<dbReference type="GO" id="GO:0030008">
    <property type="term" value="C:TRAPP complex"/>
    <property type="evidence" value="ECO:0007669"/>
    <property type="project" value="InterPro"/>
</dbReference>
<evidence type="ECO:0000313" key="10">
    <source>
        <dbReference type="Proteomes" id="UP000018208"/>
    </source>
</evidence>
<evidence type="ECO:0000256" key="5">
    <source>
        <dbReference type="ARBA" id="ARBA00022824"/>
    </source>
</evidence>
<dbReference type="InterPro" id="IPR024096">
    <property type="entry name" value="NO_sig/Golgi_transp_ligand-bd"/>
</dbReference>
<keyword evidence="6" id="KW-0931">ER-Golgi transport</keyword>
<dbReference type="GO" id="GO:0005783">
    <property type="term" value="C:endoplasmic reticulum"/>
    <property type="evidence" value="ECO:0007669"/>
    <property type="project" value="UniProtKB-SubCell"/>
</dbReference>
<dbReference type="Gene3D" id="3.30.1380.20">
    <property type="entry name" value="Trafficking protein particle complex subunit 3"/>
    <property type="match status" value="1"/>
</dbReference>
<comment type="similarity">
    <text evidence="3">Belongs to the TRAPP small subunits family. BET3 subfamily.</text>
</comment>
<evidence type="ECO:0000256" key="6">
    <source>
        <dbReference type="ARBA" id="ARBA00022892"/>
    </source>
</evidence>
<proteinExistence type="inferred from homology"/>
<keyword evidence="10" id="KW-1185">Reference proteome</keyword>
<evidence type="ECO:0000313" key="8">
    <source>
        <dbReference type="EMBL" id="EST43645.1"/>
    </source>
</evidence>
<comment type="subcellular location">
    <subcellularLocation>
        <location evidence="2">Endoplasmic reticulum</location>
    </subcellularLocation>
    <subcellularLocation>
        <location evidence="1">Golgi apparatus</location>
        <location evidence="1">cis-Golgi network</location>
    </subcellularLocation>
</comment>
<dbReference type="EMBL" id="KI546135">
    <property type="protein sequence ID" value="EST43645.1"/>
    <property type="molecule type" value="Genomic_DNA"/>
</dbReference>
<dbReference type="InterPro" id="IPR016721">
    <property type="entry name" value="Bet3"/>
</dbReference>
<evidence type="ECO:0000313" key="9">
    <source>
        <dbReference type="EMBL" id="KAH0577621.1"/>
    </source>
</evidence>
<dbReference type="EMBL" id="AUWU02000001">
    <property type="protein sequence ID" value="KAH0577621.1"/>
    <property type="molecule type" value="Genomic_DNA"/>
</dbReference>
<keyword evidence="5" id="KW-0256">Endoplasmic reticulum</keyword>
<reference evidence="9" key="2">
    <citation type="submission" date="2020-12" db="EMBL/GenBank/DDBJ databases">
        <title>New Spironucleus salmonicida genome in near-complete chromosomes.</title>
        <authorList>
            <person name="Xu F."/>
            <person name="Kurt Z."/>
            <person name="Jimenez-Gonzalez A."/>
            <person name="Astvaldsson A."/>
            <person name="Andersson J.O."/>
            <person name="Svard S.G."/>
        </authorList>
    </citation>
    <scope>NUCLEOTIDE SEQUENCE</scope>
    <source>
        <strain evidence="9">ATCC 50377</strain>
    </source>
</reference>
<organism evidence="8">
    <name type="scientific">Spironucleus salmonicida</name>
    <dbReference type="NCBI Taxonomy" id="348837"/>
    <lineage>
        <taxon>Eukaryota</taxon>
        <taxon>Metamonada</taxon>
        <taxon>Diplomonadida</taxon>
        <taxon>Hexamitidae</taxon>
        <taxon>Hexamitinae</taxon>
        <taxon>Spironucleus</taxon>
    </lineage>
</organism>
<evidence type="ECO:0000256" key="1">
    <source>
        <dbReference type="ARBA" id="ARBA00004222"/>
    </source>
</evidence>
<keyword evidence="4" id="KW-0813">Transport</keyword>
<dbReference type="VEuPathDB" id="GiardiaDB:SS50377_20975"/>
<dbReference type="InterPro" id="IPR007194">
    <property type="entry name" value="TRAPP_component"/>
</dbReference>
<accession>V6LGG3</accession>
<evidence type="ECO:0000256" key="4">
    <source>
        <dbReference type="ARBA" id="ARBA00022448"/>
    </source>
</evidence>
<protein>
    <submittedName>
        <fullName evidence="8">Bet3-like protein</fullName>
    </submittedName>
</protein>
<dbReference type="GO" id="GO:0048193">
    <property type="term" value="P:Golgi vesicle transport"/>
    <property type="evidence" value="ECO:0007669"/>
    <property type="project" value="InterPro"/>
</dbReference>